<evidence type="ECO:0000313" key="2">
    <source>
        <dbReference type="EMBL" id="PSR56230.1"/>
    </source>
</evidence>
<reference evidence="2 3" key="1">
    <citation type="submission" date="2018-03" db="EMBL/GenBank/DDBJ databases">
        <title>Adhaeribacter sp. HMF7605 Genome sequencing and assembly.</title>
        <authorList>
            <person name="Kang H."/>
            <person name="Kang J."/>
            <person name="Cha I."/>
            <person name="Kim H."/>
            <person name="Joh K."/>
        </authorList>
    </citation>
    <scope>NUCLEOTIDE SEQUENCE [LARGE SCALE GENOMIC DNA]</scope>
    <source>
        <strain evidence="2 3">HMF7605</strain>
    </source>
</reference>
<feature type="transmembrane region" description="Helical" evidence="1">
    <location>
        <begin position="136"/>
        <end position="157"/>
    </location>
</feature>
<dbReference type="Proteomes" id="UP000240357">
    <property type="component" value="Unassembled WGS sequence"/>
</dbReference>
<feature type="transmembrane region" description="Helical" evidence="1">
    <location>
        <begin position="224"/>
        <end position="245"/>
    </location>
</feature>
<protein>
    <submittedName>
        <fullName evidence="2">Low temperature requirement protein A</fullName>
    </submittedName>
</protein>
<comment type="caution">
    <text evidence="2">The sequence shown here is derived from an EMBL/GenBank/DDBJ whole genome shotgun (WGS) entry which is preliminary data.</text>
</comment>
<name>A0A2T2YL57_9BACT</name>
<dbReference type="OrthoDB" id="9798526at2"/>
<keyword evidence="1" id="KW-0812">Transmembrane</keyword>
<proteinExistence type="predicted"/>
<feature type="transmembrane region" description="Helical" evidence="1">
    <location>
        <begin position="81"/>
        <end position="100"/>
    </location>
</feature>
<dbReference type="Pfam" id="PF06772">
    <property type="entry name" value="LtrA"/>
    <property type="match status" value="1"/>
</dbReference>
<feature type="transmembrane region" description="Helical" evidence="1">
    <location>
        <begin position="327"/>
        <end position="345"/>
    </location>
</feature>
<feature type="transmembrane region" description="Helical" evidence="1">
    <location>
        <begin position="106"/>
        <end position="124"/>
    </location>
</feature>
<gene>
    <name evidence="2" type="ORF">AHMF7605_23360</name>
</gene>
<organism evidence="2 3">
    <name type="scientific">Adhaeribacter arboris</name>
    <dbReference type="NCBI Taxonomy" id="2072846"/>
    <lineage>
        <taxon>Bacteria</taxon>
        <taxon>Pseudomonadati</taxon>
        <taxon>Bacteroidota</taxon>
        <taxon>Cytophagia</taxon>
        <taxon>Cytophagales</taxon>
        <taxon>Hymenobacteraceae</taxon>
        <taxon>Adhaeribacter</taxon>
    </lineage>
</organism>
<dbReference type="PANTHER" id="PTHR36840">
    <property type="entry name" value="BLL5714 PROTEIN"/>
    <property type="match status" value="1"/>
</dbReference>
<keyword evidence="1" id="KW-0472">Membrane</keyword>
<dbReference type="RefSeq" id="WP_106932408.1">
    <property type="nucleotide sequence ID" value="NZ_PYFT01000001.1"/>
</dbReference>
<feature type="transmembrane region" description="Helical" evidence="1">
    <location>
        <begin position="46"/>
        <end position="69"/>
    </location>
</feature>
<feature type="transmembrane region" description="Helical" evidence="1">
    <location>
        <begin position="22"/>
        <end position="40"/>
    </location>
</feature>
<dbReference type="PANTHER" id="PTHR36840:SF1">
    <property type="entry name" value="BLL5714 PROTEIN"/>
    <property type="match status" value="1"/>
</dbReference>
<dbReference type="EMBL" id="PYFT01000001">
    <property type="protein sequence ID" value="PSR56230.1"/>
    <property type="molecule type" value="Genomic_DNA"/>
</dbReference>
<evidence type="ECO:0000313" key="3">
    <source>
        <dbReference type="Proteomes" id="UP000240357"/>
    </source>
</evidence>
<feature type="transmembrane region" description="Helical" evidence="1">
    <location>
        <begin position="293"/>
        <end position="315"/>
    </location>
</feature>
<feature type="transmembrane region" description="Helical" evidence="1">
    <location>
        <begin position="266"/>
        <end position="287"/>
    </location>
</feature>
<keyword evidence="3" id="KW-1185">Reference proteome</keyword>
<accession>A0A2T2YL57</accession>
<sequence length="380" mass="44386">MDDSPKTDSPQQQERHATWLELFYDLIFVIAIGQLTTFFSNDLTLVSLWQFVLLFIPIWWAWTGHTMYANRFELDDQGHRILTLTQVLGSLFMAVFIQEALLKESYLFACAYLFIRLVLLTMYLRVFYREPDSRKIVTPLLIGFSIGATIWLVSVFTPPPGRFYLWVISWLLEFTIPWLNHKRLRKVPIHNTHLPERFGLFVIIVLGESILRITRAVINLELWQFFTGANAICSFILIVLIWWIYFDYIEEFVTGKIKGTGLLYTYLHFFIYLGIVILGVGLEYSILSHISTLANVANLLMVIGITLFILPLGIIQGINFKQVPTRRFIISSLGLIVVMVTFYILEVNLKTFYFLPVLTLTIFIYLLFQRFQYSRLPDEI</sequence>
<evidence type="ECO:0000256" key="1">
    <source>
        <dbReference type="SAM" id="Phobius"/>
    </source>
</evidence>
<keyword evidence="1" id="KW-1133">Transmembrane helix</keyword>
<feature type="transmembrane region" description="Helical" evidence="1">
    <location>
        <begin position="163"/>
        <end position="179"/>
    </location>
</feature>
<dbReference type="InterPro" id="IPR010640">
    <property type="entry name" value="Low_temperature_requirement_A"/>
</dbReference>
<dbReference type="AlphaFoldDB" id="A0A2T2YL57"/>
<feature type="transmembrane region" description="Helical" evidence="1">
    <location>
        <begin position="351"/>
        <end position="368"/>
    </location>
</feature>